<reference evidence="1 2" key="1">
    <citation type="submission" date="2010-09" db="EMBL/GenBank/DDBJ databases">
        <authorList>
            <person name="Durkin A.S."/>
            <person name="Madupu R."/>
            <person name="Torralba M."/>
            <person name="Gillis M."/>
            <person name="Methe B."/>
            <person name="Sutton G."/>
            <person name="Nelson K.E."/>
        </authorList>
    </citation>
    <scope>NUCLEOTIDE SEQUENCE [LARGE SCALE GENOMIC DNA]</scope>
    <source>
        <strain evidence="1 2">LactinV 01V1-a</strain>
    </source>
</reference>
<dbReference type="Proteomes" id="UP000003648">
    <property type="component" value="Unassembled WGS sequence"/>
</dbReference>
<proteinExistence type="predicted"/>
<dbReference type="Gene3D" id="3.40.50.2020">
    <property type="match status" value="1"/>
</dbReference>
<organism evidence="1 2">
    <name type="scientific">Lactobacillus iners LactinV 01V1-a</name>
    <dbReference type="NCBI Taxonomy" id="879297"/>
    <lineage>
        <taxon>Bacteria</taxon>
        <taxon>Bacillati</taxon>
        <taxon>Bacillota</taxon>
        <taxon>Bacilli</taxon>
        <taxon>Lactobacillales</taxon>
        <taxon>Lactobacillaceae</taxon>
        <taxon>Lactobacillus</taxon>
    </lineage>
</organism>
<dbReference type="InterPro" id="IPR050137">
    <property type="entry name" value="PyrR_bifunctional"/>
</dbReference>
<comment type="caution">
    <text evidence="1">The sequence shown here is derived from an EMBL/GenBank/DDBJ whole genome shotgun (WGS) entry which is preliminary data.</text>
</comment>
<evidence type="ECO:0000313" key="1">
    <source>
        <dbReference type="EMBL" id="EFO71395.1"/>
    </source>
</evidence>
<accession>E1NR88</accession>
<dbReference type="EMBL" id="AEHQ01000005">
    <property type="protein sequence ID" value="EFO71395.1"/>
    <property type="molecule type" value="Genomic_DNA"/>
</dbReference>
<protein>
    <recommendedName>
        <fullName evidence="3">Uracil phosphoribosyltransferase</fullName>
    </recommendedName>
</protein>
<dbReference type="PANTHER" id="PTHR11608">
    <property type="entry name" value="BIFUNCTIONAL PROTEIN PYRR"/>
    <property type="match status" value="1"/>
</dbReference>
<dbReference type="InterPro" id="IPR029057">
    <property type="entry name" value="PRTase-like"/>
</dbReference>
<dbReference type="SUPFAM" id="SSF53271">
    <property type="entry name" value="PRTase-like"/>
    <property type="match status" value="1"/>
</dbReference>
<sequence length="65" mass="7254">MDALIHMGRPNSISLAVLVDRGHRELPIRADYVGKNIPTALNEKVSVNVEEIDNKDSIELEKLES</sequence>
<name>E1NR88_9LACO</name>
<dbReference type="AlphaFoldDB" id="E1NR88"/>
<evidence type="ECO:0008006" key="3">
    <source>
        <dbReference type="Google" id="ProtNLM"/>
    </source>
</evidence>
<gene>
    <name evidence="1" type="ORF">HMPREF9211_0448</name>
</gene>
<dbReference type="PANTHER" id="PTHR11608:SF0">
    <property type="entry name" value="BIFUNCTIONAL PROTEIN PYRR"/>
    <property type="match status" value="1"/>
</dbReference>
<evidence type="ECO:0000313" key="2">
    <source>
        <dbReference type="Proteomes" id="UP000003648"/>
    </source>
</evidence>